<evidence type="ECO:0000256" key="1">
    <source>
        <dbReference type="ARBA" id="ARBA00022729"/>
    </source>
</evidence>
<feature type="chain" id="PRO_5038486324" evidence="3">
    <location>
        <begin position="21"/>
        <end position="414"/>
    </location>
</feature>
<dbReference type="GO" id="GO:0004252">
    <property type="term" value="F:serine-type endopeptidase activity"/>
    <property type="evidence" value="ECO:0007669"/>
    <property type="project" value="InterPro"/>
</dbReference>
<dbReference type="InterPro" id="IPR018114">
    <property type="entry name" value="TRYPSIN_HIS"/>
</dbReference>
<evidence type="ECO:0000256" key="2">
    <source>
        <dbReference type="SAM" id="MobiDB-lite"/>
    </source>
</evidence>
<organism evidence="4 5">
    <name type="scientific">Planomonospora sphaerica</name>
    <dbReference type="NCBI Taxonomy" id="161355"/>
    <lineage>
        <taxon>Bacteria</taxon>
        <taxon>Bacillati</taxon>
        <taxon>Actinomycetota</taxon>
        <taxon>Actinomycetes</taxon>
        <taxon>Streptosporangiales</taxon>
        <taxon>Streptosporangiaceae</taxon>
        <taxon>Planomonospora</taxon>
    </lineage>
</organism>
<feature type="region of interest" description="Disordered" evidence="2">
    <location>
        <begin position="114"/>
        <end position="192"/>
    </location>
</feature>
<dbReference type="Gene3D" id="2.40.10.10">
    <property type="entry name" value="Trypsin-like serine proteases"/>
    <property type="match status" value="2"/>
</dbReference>
<protein>
    <submittedName>
        <fullName evidence="4">Serine protease</fullName>
    </submittedName>
</protein>
<evidence type="ECO:0000313" key="4">
    <source>
        <dbReference type="EMBL" id="GAT66989.1"/>
    </source>
</evidence>
<dbReference type="PANTHER" id="PTHR15462">
    <property type="entry name" value="SERINE PROTEASE"/>
    <property type="match status" value="1"/>
</dbReference>
<dbReference type="InterPro" id="IPR009003">
    <property type="entry name" value="Peptidase_S1_PA"/>
</dbReference>
<dbReference type="InterPro" id="IPR050966">
    <property type="entry name" value="Glutamyl_endopeptidase"/>
</dbReference>
<dbReference type="Proteomes" id="UP000077701">
    <property type="component" value="Unassembled WGS sequence"/>
</dbReference>
<proteinExistence type="predicted"/>
<dbReference type="SUPFAM" id="SSF50494">
    <property type="entry name" value="Trypsin-like serine proteases"/>
    <property type="match status" value="1"/>
</dbReference>
<dbReference type="Pfam" id="PF13365">
    <property type="entry name" value="Trypsin_2"/>
    <property type="match status" value="1"/>
</dbReference>
<dbReference type="InterPro" id="IPR043504">
    <property type="entry name" value="Peptidase_S1_PA_chymotrypsin"/>
</dbReference>
<keyword evidence="5" id="KW-1185">Reference proteome</keyword>
<dbReference type="OrthoDB" id="5121599at2"/>
<feature type="signal peptide" evidence="3">
    <location>
        <begin position="1"/>
        <end position="20"/>
    </location>
</feature>
<evidence type="ECO:0000313" key="5">
    <source>
        <dbReference type="Proteomes" id="UP000077701"/>
    </source>
</evidence>
<dbReference type="GO" id="GO:0006508">
    <property type="term" value="P:proteolysis"/>
    <property type="evidence" value="ECO:0007669"/>
    <property type="project" value="UniProtKB-KW"/>
</dbReference>
<dbReference type="AlphaFoldDB" id="A0A171CNQ1"/>
<reference evidence="4 5" key="1">
    <citation type="journal article" date="2016" name="Genome Announc.">
        <title>Draft Genome Sequence of Planomonospora sphaerica JCM9374, a Rare Actinomycete.</title>
        <authorList>
            <person name="Dohra H."/>
            <person name="Suzuki T."/>
            <person name="Inoue Y."/>
            <person name="Kodani S."/>
        </authorList>
    </citation>
    <scope>NUCLEOTIDE SEQUENCE [LARGE SCALE GENOMIC DNA]</scope>
    <source>
        <strain evidence="4 5">JCM 9374</strain>
    </source>
</reference>
<comment type="caution">
    <text evidence="4">The sequence shown here is derived from an EMBL/GenBank/DDBJ whole genome shotgun (WGS) entry which is preliminary data.</text>
</comment>
<dbReference type="PROSITE" id="PS00134">
    <property type="entry name" value="TRYPSIN_HIS"/>
    <property type="match status" value="1"/>
</dbReference>
<keyword evidence="4" id="KW-0378">Hydrolase</keyword>
<gene>
    <name evidence="4" type="ORF">PS9374_02641</name>
</gene>
<feature type="compositionally biased region" description="Low complexity" evidence="2">
    <location>
        <begin position="115"/>
        <end position="176"/>
    </location>
</feature>
<sequence>MTPSLALLAAAPLVIGLTGAPLTGATTTEHGRGLAGAGVVAAALLRPPAHTPGRALRTAGGTGGPDIVEHAAARSAAEQRRVLGYWTPRRMAEAVPLGLLDTLTGALGPVTALTRRPAGAPGPAGAAAPAGSAPQRPADSAGPAGAAGPVRALPGRQEPAAGPAAARHRAAPAGAPARRRAAAPATAVTSGARWTAGGAVRSTTGRVFLTLNGVDFVCSASSVRSGNRDLVVTAGHCVKDGTGAWAENWTFVPGYDQGSQPYGRFTARRMFVAGPWSRSADDSHDLAMVALNTRNGRHLADVAGAQEIAFGTARGRHAYGFGFPVDPPYDGEHMIYCAGPVREDPYGQTRDQGLRCNMTAGSSGGPWFNDFDPATGRGTITSVSSFKYSDDHGTMYGPYFGDTAKELYLTAQRS</sequence>
<dbReference type="STRING" id="161355.PS9374_02641"/>
<dbReference type="EMBL" id="BDCX01000005">
    <property type="protein sequence ID" value="GAT66989.1"/>
    <property type="molecule type" value="Genomic_DNA"/>
</dbReference>
<dbReference type="RefSeq" id="WP_153054206.1">
    <property type="nucleotide sequence ID" value="NZ_BDCX01000005.1"/>
</dbReference>
<keyword evidence="4" id="KW-0645">Protease</keyword>
<name>A0A171CNQ1_9ACTN</name>
<keyword evidence="1 3" id="KW-0732">Signal</keyword>
<reference evidence="5" key="2">
    <citation type="submission" date="2016-04" db="EMBL/GenBank/DDBJ databases">
        <title>Planomonospora sphaerica JCM9374 whole genome shotgun sequence.</title>
        <authorList>
            <person name="Suzuki T."/>
            <person name="Dohra H."/>
            <person name="Kodani S."/>
        </authorList>
    </citation>
    <scope>NUCLEOTIDE SEQUENCE [LARGE SCALE GENOMIC DNA]</scope>
    <source>
        <strain evidence="5">JCM 9374</strain>
    </source>
</reference>
<evidence type="ECO:0000256" key="3">
    <source>
        <dbReference type="SAM" id="SignalP"/>
    </source>
</evidence>
<accession>A0A171CNQ1</accession>